<dbReference type="InterPro" id="IPR036388">
    <property type="entry name" value="WH-like_DNA-bd_sf"/>
</dbReference>
<keyword evidence="4" id="KW-0804">Transcription</keyword>
<dbReference type="Proteomes" id="UP000598820">
    <property type="component" value="Unassembled WGS sequence"/>
</dbReference>
<dbReference type="InterPro" id="IPR014284">
    <property type="entry name" value="RNA_pol_sigma-70_dom"/>
</dbReference>
<dbReference type="Pfam" id="PF08281">
    <property type="entry name" value="Sigma70_r4_2"/>
    <property type="match status" value="1"/>
</dbReference>
<keyword evidence="3" id="KW-0731">Sigma factor</keyword>
<dbReference type="RefSeq" id="WP_190885441.1">
    <property type="nucleotide sequence ID" value="NZ_JACWZY010000002.1"/>
</dbReference>
<dbReference type="GO" id="GO:0003677">
    <property type="term" value="F:DNA binding"/>
    <property type="evidence" value="ECO:0007669"/>
    <property type="project" value="InterPro"/>
</dbReference>
<dbReference type="SUPFAM" id="SSF88659">
    <property type="entry name" value="Sigma3 and sigma4 domains of RNA polymerase sigma factors"/>
    <property type="match status" value="1"/>
</dbReference>
<dbReference type="GO" id="GO:0006352">
    <property type="term" value="P:DNA-templated transcription initiation"/>
    <property type="evidence" value="ECO:0007669"/>
    <property type="project" value="InterPro"/>
</dbReference>
<evidence type="ECO:0000313" key="9">
    <source>
        <dbReference type="Proteomes" id="UP000598820"/>
    </source>
</evidence>
<dbReference type="InterPro" id="IPR039425">
    <property type="entry name" value="RNA_pol_sigma-70-like"/>
</dbReference>
<dbReference type="Pfam" id="PF04542">
    <property type="entry name" value="Sigma70_r2"/>
    <property type="match status" value="1"/>
</dbReference>
<protein>
    <submittedName>
        <fullName evidence="8">RNA polymerase sigma-70 factor</fullName>
    </submittedName>
</protein>
<feature type="domain" description="RNA polymerase sigma factor 70 region 4 type 2" evidence="7">
    <location>
        <begin position="158"/>
        <end position="209"/>
    </location>
</feature>
<proteinExistence type="inferred from homology"/>
<dbReference type="EMBL" id="JACWZY010000002">
    <property type="protein sequence ID" value="MBD2699584.1"/>
    <property type="molecule type" value="Genomic_DNA"/>
</dbReference>
<comment type="similarity">
    <text evidence="1">Belongs to the sigma-70 factor family. ECF subfamily.</text>
</comment>
<feature type="region of interest" description="Disordered" evidence="5">
    <location>
        <begin position="1"/>
        <end position="35"/>
    </location>
</feature>
<keyword evidence="2" id="KW-0805">Transcription regulation</keyword>
<reference evidence="8" key="1">
    <citation type="submission" date="2020-09" db="EMBL/GenBank/DDBJ databases">
        <authorList>
            <person name="Kim M.K."/>
        </authorList>
    </citation>
    <scope>NUCLEOTIDE SEQUENCE</scope>
    <source>
        <strain evidence="8">BT702</strain>
    </source>
</reference>
<evidence type="ECO:0000259" key="6">
    <source>
        <dbReference type="Pfam" id="PF04542"/>
    </source>
</evidence>
<comment type="caution">
    <text evidence="8">The sequence shown here is derived from an EMBL/GenBank/DDBJ whole genome shotgun (WGS) entry which is preliminary data.</text>
</comment>
<evidence type="ECO:0000256" key="4">
    <source>
        <dbReference type="ARBA" id="ARBA00023163"/>
    </source>
</evidence>
<organism evidence="8 9">
    <name type="scientific">Spirosoma profusum</name>
    <dbReference type="NCBI Taxonomy" id="2771354"/>
    <lineage>
        <taxon>Bacteria</taxon>
        <taxon>Pseudomonadati</taxon>
        <taxon>Bacteroidota</taxon>
        <taxon>Cytophagia</taxon>
        <taxon>Cytophagales</taxon>
        <taxon>Cytophagaceae</taxon>
        <taxon>Spirosoma</taxon>
    </lineage>
</organism>
<dbReference type="InterPro" id="IPR014327">
    <property type="entry name" value="RNA_pol_sigma70_bacteroid"/>
</dbReference>
<accession>A0A927AMD8</accession>
<dbReference type="CDD" id="cd06171">
    <property type="entry name" value="Sigma70_r4"/>
    <property type="match status" value="1"/>
</dbReference>
<evidence type="ECO:0000256" key="1">
    <source>
        <dbReference type="ARBA" id="ARBA00010641"/>
    </source>
</evidence>
<evidence type="ECO:0000256" key="5">
    <source>
        <dbReference type="SAM" id="MobiDB-lite"/>
    </source>
</evidence>
<dbReference type="Gene3D" id="1.10.10.10">
    <property type="entry name" value="Winged helix-like DNA-binding domain superfamily/Winged helix DNA-binding domain"/>
    <property type="match status" value="1"/>
</dbReference>
<dbReference type="InterPro" id="IPR013325">
    <property type="entry name" value="RNA_pol_sigma_r2"/>
</dbReference>
<sequence length="234" mass="26939">MQATFTVNKSDNDAAPPIRPYSEQEQPVASRYRDDGHLPDNELFIRRTFDENPQAGCKLLFQLYYKPMCTHAVRFVYSKEIAEDLVSDVFYTFWNTQAFKSVNRSFRAYLFRSVRNSAYNYLANEFRKSAPLDSAGHQVVAQSDGPESITCYNELYGKIDELVASLPPQCRNAFILHRFEGKRAKEIASQMDVSVRTIEVHIAKALATLRDGLKNQWLIVPLTLWLQNWAETLL</sequence>
<dbReference type="PANTHER" id="PTHR43133:SF46">
    <property type="entry name" value="RNA POLYMERASE SIGMA-70 FACTOR ECF SUBFAMILY"/>
    <property type="match status" value="1"/>
</dbReference>
<evidence type="ECO:0000313" key="8">
    <source>
        <dbReference type="EMBL" id="MBD2699584.1"/>
    </source>
</evidence>
<evidence type="ECO:0000256" key="3">
    <source>
        <dbReference type="ARBA" id="ARBA00023082"/>
    </source>
</evidence>
<dbReference type="InterPro" id="IPR013324">
    <property type="entry name" value="RNA_pol_sigma_r3/r4-like"/>
</dbReference>
<evidence type="ECO:0000256" key="2">
    <source>
        <dbReference type="ARBA" id="ARBA00023015"/>
    </source>
</evidence>
<dbReference type="PANTHER" id="PTHR43133">
    <property type="entry name" value="RNA POLYMERASE ECF-TYPE SIGMA FACTO"/>
    <property type="match status" value="1"/>
</dbReference>
<dbReference type="InterPro" id="IPR013249">
    <property type="entry name" value="RNA_pol_sigma70_r4_t2"/>
</dbReference>
<dbReference type="SUPFAM" id="SSF88946">
    <property type="entry name" value="Sigma2 domain of RNA polymerase sigma factors"/>
    <property type="match status" value="1"/>
</dbReference>
<dbReference type="AlphaFoldDB" id="A0A927AMD8"/>
<dbReference type="NCBIfam" id="TIGR02985">
    <property type="entry name" value="Sig70_bacteroi1"/>
    <property type="match status" value="1"/>
</dbReference>
<evidence type="ECO:0000259" key="7">
    <source>
        <dbReference type="Pfam" id="PF08281"/>
    </source>
</evidence>
<gene>
    <name evidence="8" type="ORF">IC229_02975</name>
</gene>
<dbReference type="InterPro" id="IPR007627">
    <property type="entry name" value="RNA_pol_sigma70_r2"/>
</dbReference>
<dbReference type="Gene3D" id="1.10.1740.10">
    <property type="match status" value="1"/>
</dbReference>
<dbReference type="GO" id="GO:0016987">
    <property type="term" value="F:sigma factor activity"/>
    <property type="evidence" value="ECO:0007669"/>
    <property type="project" value="UniProtKB-KW"/>
</dbReference>
<keyword evidence="9" id="KW-1185">Reference proteome</keyword>
<dbReference type="NCBIfam" id="TIGR02937">
    <property type="entry name" value="sigma70-ECF"/>
    <property type="match status" value="1"/>
</dbReference>
<feature type="domain" description="RNA polymerase sigma-70 region 2" evidence="6">
    <location>
        <begin position="60"/>
        <end position="124"/>
    </location>
</feature>
<name>A0A927AMD8_9BACT</name>